<feature type="transmembrane region" description="Helical" evidence="2">
    <location>
        <begin position="12"/>
        <end position="28"/>
    </location>
</feature>
<dbReference type="eggNOG" id="arCOG03295">
    <property type="taxonomic scope" value="Archaea"/>
</dbReference>
<sequence>MAQQQTPKNPWLAAGLTLLVTGLGQLYLRRWMRAAAWIALLALTGWLFVPGTALADPAAASFVDLAPLFIVTGLSGFDAYAVARTHNLSLEVRAEERCSSCRGELEQGLSFCPWCAEDLSQTSPPEGDSTADAATTTDDR</sequence>
<comment type="caution">
    <text evidence="4">The sequence shown here is derived from an EMBL/GenBank/DDBJ whole genome shotgun (WGS) entry which is preliminary data.</text>
</comment>
<protein>
    <recommendedName>
        <fullName evidence="3">DUF7575 domain-containing protein</fullName>
    </recommendedName>
</protein>
<accession>L9WRV5</accession>
<name>L9WRV5_9EURY</name>
<proteinExistence type="predicted"/>
<evidence type="ECO:0000313" key="4">
    <source>
        <dbReference type="EMBL" id="ELY51013.1"/>
    </source>
</evidence>
<evidence type="ECO:0000256" key="1">
    <source>
        <dbReference type="SAM" id="MobiDB-lite"/>
    </source>
</evidence>
<dbReference type="OrthoDB" id="204947at2157"/>
<feature type="domain" description="DUF7575" evidence="3">
    <location>
        <begin position="94"/>
        <end position="119"/>
    </location>
</feature>
<organism evidence="4 5">
    <name type="scientific">Natronolimnohabitans innermongolicus JCM 12255</name>
    <dbReference type="NCBI Taxonomy" id="1227499"/>
    <lineage>
        <taxon>Archaea</taxon>
        <taxon>Methanobacteriati</taxon>
        <taxon>Methanobacteriota</taxon>
        <taxon>Stenosarchaea group</taxon>
        <taxon>Halobacteria</taxon>
        <taxon>Halobacteriales</taxon>
        <taxon>Natrialbaceae</taxon>
        <taxon>Natronolimnohabitans</taxon>
    </lineage>
</organism>
<dbReference type="Pfam" id="PF24460">
    <property type="entry name" value="DUF7575"/>
    <property type="match status" value="1"/>
</dbReference>
<feature type="transmembrane region" description="Helical" evidence="2">
    <location>
        <begin position="65"/>
        <end position="83"/>
    </location>
</feature>
<gene>
    <name evidence="4" type="ORF">C493_18556</name>
</gene>
<reference evidence="4 5" key="1">
    <citation type="journal article" date="2014" name="PLoS Genet.">
        <title>Phylogenetically driven sequencing of extremely halophilic archaea reveals strategies for static and dynamic osmo-response.</title>
        <authorList>
            <person name="Becker E.A."/>
            <person name="Seitzer P.M."/>
            <person name="Tritt A."/>
            <person name="Larsen D."/>
            <person name="Krusor M."/>
            <person name="Yao A.I."/>
            <person name="Wu D."/>
            <person name="Madern D."/>
            <person name="Eisen J.A."/>
            <person name="Darling A.E."/>
            <person name="Facciotti M.T."/>
        </authorList>
    </citation>
    <scope>NUCLEOTIDE SEQUENCE [LARGE SCALE GENOMIC DNA]</scope>
    <source>
        <strain evidence="4 5">JCM 12255</strain>
    </source>
</reference>
<keyword evidence="2" id="KW-1133">Transmembrane helix</keyword>
<keyword evidence="2" id="KW-0812">Transmembrane</keyword>
<feature type="compositionally biased region" description="Low complexity" evidence="1">
    <location>
        <begin position="130"/>
        <end position="140"/>
    </location>
</feature>
<dbReference type="InterPro" id="IPR055997">
    <property type="entry name" value="DUF7575"/>
</dbReference>
<dbReference type="EMBL" id="AOHZ01000084">
    <property type="protein sequence ID" value="ELY51013.1"/>
    <property type="molecule type" value="Genomic_DNA"/>
</dbReference>
<feature type="transmembrane region" description="Helical" evidence="2">
    <location>
        <begin position="35"/>
        <end position="53"/>
    </location>
</feature>
<keyword evidence="2" id="KW-0472">Membrane</keyword>
<evidence type="ECO:0000256" key="2">
    <source>
        <dbReference type="SAM" id="Phobius"/>
    </source>
</evidence>
<evidence type="ECO:0000313" key="5">
    <source>
        <dbReference type="Proteomes" id="UP000011602"/>
    </source>
</evidence>
<dbReference type="RefSeq" id="WP_007260969.1">
    <property type="nucleotide sequence ID" value="NZ_AOHZ01000084.1"/>
</dbReference>
<evidence type="ECO:0000259" key="3">
    <source>
        <dbReference type="Pfam" id="PF24460"/>
    </source>
</evidence>
<dbReference type="AlphaFoldDB" id="L9WRV5"/>
<dbReference type="Proteomes" id="UP000011602">
    <property type="component" value="Unassembled WGS sequence"/>
</dbReference>
<feature type="region of interest" description="Disordered" evidence="1">
    <location>
        <begin position="119"/>
        <end position="140"/>
    </location>
</feature>
<keyword evidence="5" id="KW-1185">Reference proteome</keyword>